<dbReference type="RefSeq" id="WP_139798456.1">
    <property type="nucleotide sequence ID" value="NZ_FWXR01000019.1"/>
</dbReference>
<sequence>MKKGLGTAIDAVEERVENICGFLHDLDKGEPVDAEALRDAVHDCANVTQSMRSLKRLADRMDNNSAPQPE</sequence>
<evidence type="ECO:0000313" key="1">
    <source>
        <dbReference type="EMBL" id="SMD02523.1"/>
    </source>
</evidence>
<dbReference type="AlphaFoldDB" id="A0A1W2DYK1"/>
<organism evidence="1 2">
    <name type="scientific">Fulvimarina manganoxydans</name>
    <dbReference type="NCBI Taxonomy" id="937218"/>
    <lineage>
        <taxon>Bacteria</taxon>
        <taxon>Pseudomonadati</taxon>
        <taxon>Pseudomonadota</taxon>
        <taxon>Alphaproteobacteria</taxon>
        <taxon>Hyphomicrobiales</taxon>
        <taxon>Aurantimonadaceae</taxon>
        <taxon>Fulvimarina</taxon>
    </lineage>
</organism>
<dbReference type="OrthoDB" id="7916754at2"/>
<protein>
    <submittedName>
        <fullName evidence="1">Uncharacterized protein</fullName>
    </submittedName>
</protein>
<proteinExistence type="predicted"/>
<gene>
    <name evidence="1" type="ORF">SAMN06297251_11910</name>
</gene>
<name>A0A1W2DYK1_9HYPH</name>
<reference evidence="1 2" key="1">
    <citation type="submission" date="2017-04" db="EMBL/GenBank/DDBJ databases">
        <authorList>
            <person name="Afonso C.L."/>
            <person name="Miller P.J."/>
            <person name="Scott M.A."/>
            <person name="Spackman E."/>
            <person name="Goraichik I."/>
            <person name="Dimitrov K.M."/>
            <person name="Suarez D.L."/>
            <person name="Swayne D.E."/>
        </authorList>
    </citation>
    <scope>NUCLEOTIDE SEQUENCE [LARGE SCALE GENOMIC DNA]</scope>
    <source>
        <strain evidence="1 2">CGMCC 1.10972</strain>
    </source>
</reference>
<dbReference type="Proteomes" id="UP000192656">
    <property type="component" value="Unassembled WGS sequence"/>
</dbReference>
<dbReference type="EMBL" id="FWXR01000019">
    <property type="protein sequence ID" value="SMD02523.1"/>
    <property type="molecule type" value="Genomic_DNA"/>
</dbReference>
<keyword evidence="2" id="KW-1185">Reference proteome</keyword>
<accession>A0A1W2DYK1</accession>
<evidence type="ECO:0000313" key="2">
    <source>
        <dbReference type="Proteomes" id="UP000192656"/>
    </source>
</evidence>